<gene>
    <name evidence="4" type="ORF">NITLEN_20239</name>
</gene>
<dbReference type="CDD" id="cd04584">
    <property type="entry name" value="CBS_pair_AcuB_like"/>
    <property type="match status" value="1"/>
</dbReference>
<dbReference type="InterPro" id="IPR000644">
    <property type="entry name" value="CBS_dom"/>
</dbReference>
<evidence type="ECO:0000313" key="4">
    <source>
        <dbReference type="EMBL" id="SPP64599.1"/>
    </source>
</evidence>
<sequence>MAVVQPITGVTDTYPVRPVTPGTPLIDAVDSQAGKDHRNPAGDRTKLAAHQAYQEQTKQTRLPKPAILARDLMTTPVITLPSDATLVEAWTLMTRRSFRHLPISSVHGTLVGMVSDRDLIRHAPDLVIAGIQSTAAHRPLAEIMSPRVLSATPTTDIREIARVMMDERVGALPILDANRQPVGIISKQDLLRGLANHGPIELWT</sequence>
<feature type="domain" description="CBS" evidence="3">
    <location>
        <begin position="144"/>
        <end position="202"/>
    </location>
</feature>
<dbReference type="SMART" id="SM00116">
    <property type="entry name" value="CBS"/>
    <property type="match status" value="2"/>
</dbReference>
<dbReference type="RefSeq" id="WP_121988968.1">
    <property type="nucleotide sequence ID" value="NZ_OUNR01000012.1"/>
</dbReference>
<dbReference type="OrthoDB" id="9783590at2"/>
<organism evidence="4 5">
    <name type="scientific">Nitrospira lenta</name>
    <dbReference type="NCBI Taxonomy" id="1436998"/>
    <lineage>
        <taxon>Bacteria</taxon>
        <taxon>Pseudomonadati</taxon>
        <taxon>Nitrospirota</taxon>
        <taxon>Nitrospiria</taxon>
        <taxon>Nitrospirales</taxon>
        <taxon>Nitrospiraceae</taxon>
        <taxon>Nitrospira</taxon>
    </lineage>
</organism>
<dbReference type="SUPFAM" id="SSF54631">
    <property type="entry name" value="CBS-domain pair"/>
    <property type="match status" value="1"/>
</dbReference>
<feature type="domain" description="CBS" evidence="3">
    <location>
        <begin position="73"/>
        <end position="133"/>
    </location>
</feature>
<dbReference type="InterPro" id="IPR051257">
    <property type="entry name" value="Diverse_CBS-Domain"/>
</dbReference>
<keyword evidence="1 2" id="KW-0129">CBS domain</keyword>
<dbReference type="PROSITE" id="PS51371">
    <property type="entry name" value="CBS"/>
    <property type="match status" value="2"/>
</dbReference>
<dbReference type="Pfam" id="PF00571">
    <property type="entry name" value="CBS"/>
    <property type="match status" value="2"/>
</dbReference>
<dbReference type="Gene3D" id="3.10.580.10">
    <property type="entry name" value="CBS-domain"/>
    <property type="match status" value="1"/>
</dbReference>
<dbReference type="EMBL" id="OUNR01000012">
    <property type="protein sequence ID" value="SPP64599.1"/>
    <property type="molecule type" value="Genomic_DNA"/>
</dbReference>
<dbReference type="InterPro" id="IPR046342">
    <property type="entry name" value="CBS_dom_sf"/>
</dbReference>
<dbReference type="InParanoid" id="A0A330LC60"/>
<keyword evidence="5" id="KW-1185">Reference proteome</keyword>
<dbReference type="AlphaFoldDB" id="A0A330LC60"/>
<proteinExistence type="predicted"/>
<evidence type="ECO:0000259" key="3">
    <source>
        <dbReference type="PROSITE" id="PS51371"/>
    </source>
</evidence>
<protein>
    <submittedName>
        <fullName evidence="4">Putative CBS domain protein</fullName>
    </submittedName>
</protein>
<reference evidence="5" key="1">
    <citation type="submission" date="2018-04" db="EMBL/GenBank/DDBJ databases">
        <authorList>
            <person name="Lucker S."/>
            <person name="Sakoula D."/>
        </authorList>
    </citation>
    <scope>NUCLEOTIDE SEQUENCE [LARGE SCALE GENOMIC DNA]</scope>
</reference>
<evidence type="ECO:0000313" key="5">
    <source>
        <dbReference type="Proteomes" id="UP000248168"/>
    </source>
</evidence>
<dbReference type="Proteomes" id="UP000248168">
    <property type="component" value="Unassembled WGS sequence"/>
</dbReference>
<accession>A0A330LC60</accession>
<dbReference type="PANTHER" id="PTHR43080:SF2">
    <property type="entry name" value="CBS DOMAIN-CONTAINING PROTEIN"/>
    <property type="match status" value="1"/>
</dbReference>
<evidence type="ECO:0000256" key="2">
    <source>
        <dbReference type="PROSITE-ProRule" id="PRU00703"/>
    </source>
</evidence>
<evidence type="ECO:0000256" key="1">
    <source>
        <dbReference type="ARBA" id="ARBA00023122"/>
    </source>
</evidence>
<name>A0A330LC60_9BACT</name>
<dbReference type="PANTHER" id="PTHR43080">
    <property type="entry name" value="CBS DOMAIN-CONTAINING PROTEIN CBSX3, MITOCHONDRIAL"/>
    <property type="match status" value="1"/>
</dbReference>